<feature type="domain" description="Glycosyltransferase 2-like" evidence="4">
    <location>
        <begin position="2"/>
        <end position="160"/>
    </location>
</feature>
<keyword evidence="2" id="KW-0328">Glycosyltransferase</keyword>
<dbReference type="InParanoid" id="A0A395JGW7"/>
<evidence type="ECO:0000313" key="6">
    <source>
        <dbReference type="Proteomes" id="UP000253083"/>
    </source>
</evidence>
<dbReference type="Pfam" id="PF00535">
    <property type="entry name" value="Glycos_transf_2"/>
    <property type="match status" value="1"/>
</dbReference>
<evidence type="ECO:0000259" key="4">
    <source>
        <dbReference type="Pfam" id="PF00535"/>
    </source>
</evidence>
<evidence type="ECO:0000256" key="1">
    <source>
        <dbReference type="ARBA" id="ARBA00006739"/>
    </source>
</evidence>
<dbReference type="GO" id="GO:0016757">
    <property type="term" value="F:glycosyltransferase activity"/>
    <property type="evidence" value="ECO:0007669"/>
    <property type="project" value="UniProtKB-KW"/>
</dbReference>
<sequence length="302" mass="34486">MVIPSYQRAEIVLDTIALLLDQVVPADEIIIVDQTAYANSDRFAKELRQLDLDGKIRWIRLDQPSIPHAMNVGLTRAKSDYVLFLDDDSSFKPTLIQAYCDYLDQEDVVAVVGQVVQPYEVPTELPLSYQAGSGIYRDLSFKFYATEDRWIHNCMAGNLLVDKHQAQQAGGFDQQFEGVAYRFETEFCRRLIRHSGQAFLFGSKASIDHLKLASGGTRSKVRNFLTSSSPVHSQGDYYFALRESQGIERCKYIAVRFFGSIIARFYVRNPWWIPVRLVGEMRGLAVALRKHWQSPIYLIADE</sequence>
<dbReference type="InterPro" id="IPR001173">
    <property type="entry name" value="Glyco_trans_2-like"/>
</dbReference>
<gene>
    <name evidence="5" type="ORF">DFR28_10492</name>
</gene>
<dbReference type="PANTHER" id="PTHR43179:SF12">
    <property type="entry name" value="GALACTOFURANOSYLTRANSFERASE GLFT2"/>
    <property type="match status" value="1"/>
</dbReference>
<dbReference type="CDD" id="cd00761">
    <property type="entry name" value="Glyco_tranf_GTA_type"/>
    <property type="match status" value="1"/>
</dbReference>
<comment type="caution">
    <text evidence="5">The sequence shown here is derived from an EMBL/GenBank/DDBJ whole genome shotgun (WGS) entry which is preliminary data.</text>
</comment>
<dbReference type="Proteomes" id="UP000253083">
    <property type="component" value="Unassembled WGS sequence"/>
</dbReference>
<name>A0A395JGW7_9GAMM</name>
<dbReference type="EMBL" id="QNRT01000004">
    <property type="protein sequence ID" value="RBP49166.1"/>
    <property type="molecule type" value="Genomic_DNA"/>
</dbReference>
<dbReference type="SUPFAM" id="SSF53448">
    <property type="entry name" value="Nucleotide-diphospho-sugar transferases"/>
    <property type="match status" value="1"/>
</dbReference>
<proteinExistence type="inferred from homology"/>
<organism evidence="5 6">
    <name type="scientific">Arenicella xantha</name>
    <dbReference type="NCBI Taxonomy" id="644221"/>
    <lineage>
        <taxon>Bacteria</taxon>
        <taxon>Pseudomonadati</taxon>
        <taxon>Pseudomonadota</taxon>
        <taxon>Gammaproteobacteria</taxon>
        <taxon>Arenicellales</taxon>
        <taxon>Arenicellaceae</taxon>
        <taxon>Arenicella</taxon>
    </lineage>
</organism>
<keyword evidence="3 5" id="KW-0808">Transferase</keyword>
<reference evidence="5 6" key="1">
    <citation type="submission" date="2018-06" db="EMBL/GenBank/DDBJ databases">
        <title>Genomic Encyclopedia of Type Strains, Phase IV (KMG-IV): sequencing the most valuable type-strain genomes for metagenomic binning, comparative biology and taxonomic classification.</title>
        <authorList>
            <person name="Goeker M."/>
        </authorList>
    </citation>
    <scope>NUCLEOTIDE SEQUENCE [LARGE SCALE GENOMIC DNA]</scope>
    <source>
        <strain evidence="5 6">DSM 24032</strain>
    </source>
</reference>
<comment type="similarity">
    <text evidence="1">Belongs to the glycosyltransferase 2 family.</text>
</comment>
<protein>
    <submittedName>
        <fullName evidence="5">GT2 family glycosyltransferase</fullName>
    </submittedName>
</protein>
<keyword evidence="6" id="KW-1185">Reference proteome</keyword>
<dbReference type="Gene3D" id="3.90.550.10">
    <property type="entry name" value="Spore Coat Polysaccharide Biosynthesis Protein SpsA, Chain A"/>
    <property type="match status" value="1"/>
</dbReference>
<dbReference type="AlphaFoldDB" id="A0A395JGW7"/>
<dbReference type="PANTHER" id="PTHR43179">
    <property type="entry name" value="RHAMNOSYLTRANSFERASE WBBL"/>
    <property type="match status" value="1"/>
</dbReference>
<evidence type="ECO:0000313" key="5">
    <source>
        <dbReference type="EMBL" id="RBP49166.1"/>
    </source>
</evidence>
<evidence type="ECO:0000256" key="3">
    <source>
        <dbReference type="ARBA" id="ARBA00022679"/>
    </source>
</evidence>
<dbReference type="InterPro" id="IPR029044">
    <property type="entry name" value="Nucleotide-diphossugar_trans"/>
</dbReference>
<accession>A0A395JGW7</accession>
<evidence type="ECO:0000256" key="2">
    <source>
        <dbReference type="ARBA" id="ARBA00022676"/>
    </source>
</evidence>